<reference evidence="3 4" key="1">
    <citation type="journal article" date="2018" name="Sci. Rep.">
        <title>Comparative analysis of the Pocillopora damicornis genome highlights role of immune system in coral evolution.</title>
        <authorList>
            <person name="Cunning R."/>
            <person name="Bay R.A."/>
            <person name="Gillette P."/>
            <person name="Baker A.C."/>
            <person name="Traylor-Knowles N."/>
        </authorList>
    </citation>
    <scope>NUCLEOTIDE SEQUENCE [LARGE SCALE GENOMIC DNA]</scope>
    <source>
        <strain evidence="3">RSMAS</strain>
        <tissue evidence="3">Whole animal</tissue>
    </source>
</reference>
<dbReference type="STRING" id="46731.A0A3M6T7X6"/>
<dbReference type="OrthoDB" id="5966406at2759"/>
<dbReference type="CDD" id="cd23307">
    <property type="entry name" value="beta-trefoil_FGF8-like"/>
    <property type="match status" value="1"/>
</dbReference>
<evidence type="ECO:0000313" key="4">
    <source>
        <dbReference type="Proteomes" id="UP000275408"/>
    </source>
</evidence>
<evidence type="ECO:0000256" key="2">
    <source>
        <dbReference type="SAM" id="SignalP"/>
    </source>
</evidence>
<proteinExistence type="inferred from homology"/>
<dbReference type="InterPro" id="IPR002209">
    <property type="entry name" value="Fibroblast_GF_fam"/>
</dbReference>
<protein>
    <recommendedName>
        <fullName evidence="5">Fibroblast growth factor 8</fullName>
    </recommendedName>
</protein>
<evidence type="ECO:0000313" key="3">
    <source>
        <dbReference type="EMBL" id="RMX37451.1"/>
    </source>
</evidence>
<name>A0A3M6T7X6_POCDA</name>
<organism evidence="3 4">
    <name type="scientific">Pocillopora damicornis</name>
    <name type="common">Cauliflower coral</name>
    <name type="synonym">Millepora damicornis</name>
    <dbReference type="NCBI Taxonomy" id="46731"/>
    <lineage>
        <taxon>Eukaryota</taxon>
        <taxon>Metazoa</taxon>
        <taxon>Cnidaria</taxon>
        <taxon>Anthozoa</taxon>
        <taxon>Hexacorallia</taxon>
        <taxon>Scleractinia</taxon>
        <taxon>Astrocoeniina</taxon>
        <taxon>Pocilloporidae</taxon>
        <taxon>Pocillopora</taxon>
    </lineage>
</organism>
<keyword evidence="2" id="KW-0732">Signal</keyword>
<feature type="chain" id="PRO_5018229272" description="Fibroblast growth factor 8" evidence="2">
    <location>
        <begin position="24"/>
        <end position="226"/>
    </location>
</feature>
<feature type="signal peptide" evidence="2">
    <location>
        <begin position="1"/>
        <end position="23"/>
    </location>
</feature>
<sequence>METTLSSLSVNGLILILLPFSFSTSPVKRGRLLYPISICPTDKSLPIDKRIACHVAKQNVTDHYSTPVERIVQLYSRASTGHVQIMKTGLDALGQDGSIYARLVLESDNFGRIKIKREKTNRYICLSKKGDLVTRVKKQKFAAMRRCIFKEEMTSDGYFQYQSVRYPQWYIGFSKGGRPRHGSRSAKRAIYRHFTIRNTPDRRHTRRVARIKRIIIKWLRKRLRRA</sequence>
<evidence type="ECO:0000256" key="1">
    <source>
        <dbReference type="ARBA" id="ARBA00007936"/>
    </source>
</evidence>
<dbReference type="EMBL" id="RCHS01004116">
    <property type="protein sequence ID" value="RMX37451.1"/>
    <property type="molecule type" value="Genomic_DNA"/>
</dbReference>
<dbReference type="AlphaFoldDB" id="A0A3M6T7X6"/>
<dbReference type="InterPro" id="IPR008996">
    <property type="entry name" value="IL1/FGF"/>
</dbReference>
<dbReference type="Proteomes" id="UP000275408">
    <property type="component" value="Unassembled WGS sequence"/>
</dbReference>
<keyword evidence="4" id="KW-1185">Reference proteome</keyword>
<dbReference type="SUPFAM" id="SSF50353">
    <property type="entry name" value="Cytokine"/>
    <property type="match status" value="1"/>
</dbReference>
<dbReference type="PANTHER" id="PTHR11486">
    <property type="entry name" value="FIBROBLAST GROWTH FACTOR"/>
    <property type="match status" value="1"/>
</dbReference>
<comment type="caution">
    <text evidence="3">The sequence shown here is derived from an EMBL/GenBank/DDBJ whole genome shotgun (WGS) entry which is preliminary data.</text>
</comment>
<dbReference type="SMART" id="SM00442">
    <property type="entry name" value="FGF"/>
    <property type="match status" value="1"/>
</dbReference>
<dbReference type="Pfam" id="PF00167">
    <property type="entry name" value="FGF"/>
    <property type="match status" value="1"/>
</dbReference>
<gene>
    <name evidence="3" type="ORF">pdam_00011699</name>
</gene>
<dbReference type="Gene3D" id="2.80.10.50">
    <property type="match status" value="1"/>
</dbReference>
<accession>A0A3M6T7X6</accession>
<evidence type="ECO:0008006" key="5">
    <source>
        <dbReference type="Google" id="ProtNLM"/>
    </source>
</evidence>
<dbReference type="GO" id="GO:0008083">
    <property type="term" value="F:growth factor activity"/>
    <property type="evidence" value="ECO:0007669"/>
    <property type="project" value="InterPro"/>
</dbReference>
<comment type="similarity">
    <text evidence="1">Belongs to the heparin-binding growth factors family.</text>
</comment>